<protein>
    <submittedName>
        <fullName evidence="1">Uncharacterized protein</fullName>
    </submittedName>
</protein>
<accession>A0ACC3DVZ8</accession>
<proteinExistence type="predicted"/>
<sequence>MSTTLLKYVTWDVFTKQRFRGNPLAIVSVPEDVVLSQHQRQTVAREFNYSETVFIKHIPENDGDLRSSYVWEVNIHTTSEELPFAGHPTIGTACYILSAFPESATCGSLLKVPAGSINIDYDAKELSAQAAIPHDVHIHEATFSDEQIMKLYSSLRGHANSVPRRSAVVSIVKGMTFVLVELGNEEALNAVTTTVQAPELKLDPEWDESFVGTYFYWHPNSDDMRLRTRMIEGTLEDPATGSAACTLAAYLAISVAKTHSPREYLITQGVEMGRRSDISVTVTLSSSGKQVERLVLGGHAVQVMEGNLQMAQH</sequence>
<comment type="caution">
    <text evidence="1">The sequence shown here is derived from an EMBL/GenBank/DDBJ whole genome shotgun (WGS) entry which is preliminary data.</text>
</comment>
<reference evidence="1" key="1">
    <citation type="submission" date="2024-09" db="EMBL/GenBank/DDBJ databases">
        <title>Black Yeasts Isolated from many extreme environments.</title>
        <authorList>
            <person name="Coleine C."/>
            <person name="Stajich J.E."/>
            <person name="Selbmann L."/>
        </authorList>
    </citation>
    <scope>NUCLEOTIDE SEQUENCE</scope>
    <source>
        <strain evidence="1">CCFEE 5737</strain>
    </source>
</reference>
<keyword evidence="2" id="KW-1185">Reference proteome</keyword>
<gene>
    <name evidence="1" type="ORF">LTS18_013735</name>
</gene>
<dbReference type="EMBL" id="JAWDJW010000429">
    <property type="protein sequence ID" value="KAK3080726.1"/>
    <property type="molecule type" value="Genomic_DNA"/>
</dbReference>
<organism evidence="1 2">
    <name type="scientific">Coniosporium uncinatum</name>
    <dbReference type="NCBI Taxonomy" id="93489"/>
    <lineage>
        <taxon>Eukaryota</taxon>
        <taxon>Fungi</taxon>
        <taxon>Dikarya</taxon>
        <taxon>Ascomycota</taxon>
        <taxon>Pezizomycotina</taxon>
        <taxon>Dothideomycetes</taxon>
        <taxon>Dothideomycetes incertae sedis</taxon>
        <taxon>Coniosporium</taxon>
    </lineage>
</organism>
<name>A0ACC3DVZ8_9PEZI</name>
<dbReference type="Proteomes" id="UP001186974">
    <property type="component" value="Unassembled WGS sequence"/>
</dbReference>
<evidence type="ECO:0000313" key="1">
    <source>
        <dbReference type="EMBL" id="KAK3080726.1"/>
    </source>
</evidence>
<evidence type="ECO:0000313" key="2">
    <source>
        <dbReference type="Proteomes" id="UP001186974"/>
    </source>
</evidence>